<evidence type="ECO:0000313" key="3">
    <source>
        <dbReference type="Proteomes" id="UP000004184"/>
    </source>
</evidence>
<sequence>MEKGTGRLQKVTPTRSHVSGVGPTIRSIRYSGELQMDRLSPDAREVVAGLLGDERLLHACAERDMGTLFRMLNARGVSTRRIAAAVDITQGRLYDYMNGKSRVEKLTLFEQIADAFHIPGHLLGLARRSWEPAPATAEHERTDRPPPDSDDLVAMHHFRSADRQTGGSRLYGAVVRHLSDRVAPRLVDIRSGPQVFAAAAALTEMAGWMAHDSGHDDRAARHFARALPLARTSGDLPLAAHVAASSSHLALETGDAAGAVGWARIGLELAAQGPRIPALTARLHTMQARALAVASQRTPAAHALEAAHRDLDTSPAADHPWLSPFDAAALASESALILRDLEQYDEALSHAERAVALREAGRARSLALSRISLVDIHVRRGDLDAAVSVGHDLLSTSPTLGSVRVVQQLDGLRRLLKPHRGYRPVREYLARFDDARRARMLLLADLIPPSSGGTTA</sequence>
<evidence type="ECO:0000313" key="2">
    <source>
        <dbReference type="EMBL" id="EFL31733.1"/>
    </source>
</evidence>
<organism evidence="2 3">
    <name type="scientific">Streptomyces viridochromogenes (strain DSM 40736 / JCM 4977 / BCRC 1201 / Tue 494)</name>
    <dbReference type="NCBI Taxonomy" id="591159"/>
    <lineage>
        <taxon>Bacteria</taxon>
        <taxon>Bacillati</taxon>
        <taxon>Actinomycetota</taxon>
        <taxon>Actinomycetes</taxon>
        <taxon>Kitasatosporales</taxon>
        <taxon>Streptomycetaceae</taxon>
        <taxon>Streptomyces</taxon>
    </lineage>
</organism>
<dbReference type="InterPro" id="IPR010982">
    <property type="entry name" value="Lambda_DNA-bd_dom_sf"/>
</dbReference>
<dbReference type="EMBL" id="GG657757">
    <property type="protein sequence ID" value="EFL31733.1"/>
    <property type="molecule type" value="Genomic_DNA"/>
</dbReference>
<dbReference type="Gene3D" id="1.25.40.10">
    <property type="entry name" value="Tetratricopeptide repeat domain"/>
    <property type="match status" value="1"/>
</dbReference>
<dbReference type="GO" id="GO:0003677">
    <property type="term" value="F:DNA binding"/>
    <property type="evidence" value="ECO:0007669"/>
    <property type="project" value="InterPro"/>
</dbReference>
<dbReference type="HOGENOM" id="CLU_029927_6_1_11"/>
<gene>
    <name evidence="2" type="ORF">SSQG_02251</name>
</gene>
<keyword evidence="3" id="KW-1185">Reference proteome</keyword>
<proteinExistence type="predicted"/>
<dbReference type="eggNOG" id="COG0457">
    <property type="taxonomic scope" value="Bacteria"/>
</dbReference>
<evidence type="ECO:0000256" key="1">
    <source>
        <dbReference type="SAM" id="MobiDB-lite"/>
    </source>
</evidence>
<feature type="region of interest" description="Disordered" evidence="1">
    <location>
        <begin position="1"/>
        <end position="22"/>
    </location>
</feature>
<dbReference type="Proteomes" id="UP000004184">
    <property type="component" value="Unassembled WGS sequence"/>
</dbReference>
<dbReference type="AlphaFoldDB" id="D9X4Z5"/>
<name>D9X4Z5_STRVT</name>
<dbReference type="eggNOG" id="COG0242">
    <property type="taxonomic scope" value="Bacteria"/>
</dbReference>
<dbReference type="InterPro" id="IPR011990">
    <property type="entry name" value="TPR-like_helical_dom_sf"/>
</dbReference>
<dbReference type="SUPFAM" id="SSF48452">
    <property type="entry name" value="TPR-like"/>
    <property type="match status" value="1"/>
</dbReference>
<protein>
    <submittedName>
        <fullName evidence="2">Regulatory protein</fullName>
    </submittedName>
</protein>
<reference evidence="3" key="1">
    <citation type="submission" date="2009-02" db="EMBL/GenBank/DDBJ databases">
        <title>Annotation of Streptomyces viridochromogenes strain DSM 40736.</title>
        <authorList>
            <consortium name="The Broad Institute Genome Sequencing Platform"/>
            <consortium name="Broad Institute Microbial Sequencing Center"/>
            <person name="Fischbach M."/>
            <person name="Godfrey P."/>
            <person name="Ward D."/>
            <person name="Young S."/>
            <person name="Zeng Q."/>
            <person name="Koehrsen M."/>
            <person name="Alvarado L."/>
            <person name="Berlin A.M."/>
            <person name="Bochicchio J."/>
            <person name="Borenstein D."/>
            <person name="Chapman S.B."/>
            <person name="Chen Z."/>
            <person name="Engels R."/>
            <person name="Freedman E."/>
            <person name="Gellesch M."/>
            <person name="Goldberg J."/>
            <person name="Griggs A."/>
            <person name="Gujja S."/>
            <person name="Heilman E.R."/>
            <person name="Heiman D.I."/>
            <person name="Hepburn T.A."/>
            <person name="Howarth C."/>
            <person name="Jen D."/>
            <person name="Larson L."/>
            <person name="Lewis B."/>
            <person name="Mehta T."/>
            <person name="Park D."/>
            <person name="Pearson M."/>
            <person name="Richards J."/>
            <person name="Roberts A."/>
            <person name="Saif S."/>
            <person name="Shea T.D."/>
            <person name="Shenoy N."/>
            <person name="Sisk P."/>
            <person name="Stolte C."/>
            <person name="Sykes S.N."/>
            <person name="Thomson T."/>
            <person name="Walk T."/>
            <person name="White J."/>
            <person name="Yandava C."/>
            <person name="Straight P."/>
            <person name="Clardy J."/>
            <person name="Hung D."/>
            <person name="Kolter R."/>
            <person name="Mekalanos J."/>
            <person name="Walker S."/>
            <person name="Walsh C.T."/>
            <person name="Wieland-Brown L.C."/>
            <person name="Haas B."/>
            <person name="Nusbaum C."/>
            <person name="Birren B."/>
        </authorList>
    </citation>
    <scope>NUCLEOTIDE SEQUENCE [LARGE SCALE GENOMIC DNA]</scope>
    <source>
        <strain evidence="3">DSM 40736 / JCM 4977 / BCRC 1201 / Tue 494</strain>
    </source>
</reference>
<dbReference type="STRING" id="591159.SSQG_02251"/>
<dbReference type="SUPFAM" id="SSF47413">
    <property type="entry name" value="lambda repressor-like DNA-binding domains"/>
    <property type="match status" value="1"/>
</dbReference>
<accession>D9X4Z5</accession>